<accession>A0ABR4I3Q0</accession>
<evidence type="ECO:0000313" key="3">
    <source>
        <dbReference type="Proteomes" id="UP001610334"/>
    </source>
</evidence>
<feature type="transmembrane region" description="Helical" evidence="1">
    <location>
        <begin position="50"/>
        <end position="74"/>
    </location>
</feature>
<evidence type="ECO:0000256" key="1">
    <source>
        <dbReference type="SAM" id="Phobius"/>
    </source>
</evidence>
<comment type="caution">
    <text evidence="2">The sequence shown here is derived from an EMBL/GenBank/DDBJ whole genome shotgun (WGS) entry which is preliminary data.</text>
</comment>
<organism evidence="2 3">
    <name type="scientific">Aspergillus granulosus</name>
    <dbReference type="NCBI Taxonomy" id="176169"/>
    <lineage>
        <taxon>Eukaryota</taxon>
        <taxon>Fungi</taxon>
        <taxon>Dikarya</taxon>
        <taxon>Ascomycota</taxon>
        <taxon>Pezizomycotina</taxon>
        <taxon>Eurotiomycetes</taxon>
        <taxon>Eurotiomycetidae</taxon>
        <taxon>Eurotiales</taxon>
        <taxon>Aspergillaceae</taxon>
        <taxon>Aspergillus</taxon>
        <taxon>Aspergillus subgen. Nidulantes</taxon>
    </lineage>
</organism>
<dbReference type="EMBL" id="JBFXLT010000002">
    <property type="protein sequence ID" value="KAL2822383.1"/>
    <property type="molecule type" value="Genomic_DNA"/>
</dbReference>
<protein>
    <recommendedName>
        <fullName evidence="4">Major facilitator superfamily (MFS) profile domain-containing protein</fullName>
    </recommendedName>
</protein>
<reference evidence="2 3" key="1">
    <citation type="submission" date="2024-07" db="EMBL/GenBank/DDBJ databases">
        <title>Section-level genome sequencing and comparative genomics of Aspergillus sections Usti and Cavernicolus.</title>
        <authorList>
            <consortium name="Lawrence Berkeley National Laboratory"/>
            <person name="Nybo J.L."/>
            <person name="Vesth T.C."/>
            <person name="Theobald S."/>
            <person name="Frisvad J.C."/>
            <person name="Larsen T.O."/>
            <person name="Kjaerboelling I."/>
            <person name="Rothschild-Mancinelli K."/>
            <person name="Lyhne E.K."/>
            <person name="Kogle M.E."/>
            <person name="Barry K."/>
            <person name="Clum A."/>
            <person name="Na H."/>
            <person name="Ledsgaard L."/>
            <person name="Lin J."/>
            <person name="Lipzen A."/>
            <person name="Kuo A."/>
            <person name="Riley R."/>
            <person name="Mondo S."/>
            <person name="Labutti K."/>
            <person name="Haridas S."/>
            <person name="Pangalinan J."/>
            <person name="Salamov A.A."/>
            <person name="Simmons B.A."/>
            <person name="Magnuson J.K."/>
            <person name="Chen J."/>
            <person name="Drula E."/>
            <person name="Henrissat B."/>
            <person name="Wiebenga A."/>
            <person name="Lubbers R.J."/>
            <person name="Gomes A.C."/>
            <person name="Makela M.R."/>
            <person name="Stajich J."/>
            <person name="Grigoriev I.V."/>
            <person name="Mortensen U.H."/>
            <person name="De Vries R.P."/>
            <person name="Baker S.E."/>
            <person name="Andersen M.R."/>
        </authorList>
    </citation>
    <scope>NUCLEOTIDE SEQUENCE [LARGE SCALE GENOMIC DNA]</scope>
    <source>
        <strain evidence="2 3">CBS 588.65</strain>
    </source>
</reference>
<dbReference type="Proteomes" id="UP001610334">
    <property type="component" value="Unassembled WGS sequence"/>
</dbReference>
<evidence type="ECO:0000313" key="2">
    <source>
        <dbReference type="EMBL" id="KAL2822383.1"/>
    </source>
</evidence>
<gene>
    <name evidence="2" type="ORF">BJX63DRAFT_426958</name>
</gene>
<keyword evidence="3" id="KW-1185">Reference proteome</keyword>
<proteinExistence type="predicted"/>
<evidence type="ECO:0008006" key="4">
    <source>
        <dbReference type="Google" id="ProtNLM"/>
    </source>
</evidence>
<keyword evidence="1" id="KW-0812">Transmembrane</keyword>
<name>A0ABR4I3Q0_9EURO</name>
<keyword evidence="1" id="KW-1133">Transmembrane helix</keyword>
<sequence length="93" mass="10007">MTALQEAEQTLENILPPRGLDSMFPLPIPKDNSPTEAAIVPSLTGIRLGAIFTVLCLAVFLAALDNAIIATAILESRTNSKHFDTKVSDQRDS</sequence>
<keyword evidence="1" id="KW-0472">Membrane</keyword>